<evidence type="ECO:0000259" key="5">
    <source>
        <dbReference type="PROSITE" id="PS51372"/>
    </source>
</evidence>
<dbReference type="InterPro" id="IPR036095">
    <property type="entry name" value="PTS_EIIB-like_sf"/>
</dbReference>
<dbReference type="Pfam" id="PF02302">
    <property type="entry name" value="PTS_IIB"/>
    <property type="match status" value="1"/>
</dbReference>
<proteinExistence type="predicted"/>
<dbReference type="PROSITE" id="PS51372">
    <property type="entry name" value="PRD_2"/>
    <property type="match status" value="1"/>
</dbReference>
<dbReference type="Proteomes" id="UP000204391">
    <property type="component" value="Chromosome"/>
</dbReference>
<dbReference type="InterPro" id="IPR003501">
    <property type="entry name" value="PTS_EIIB_2/3"/>
</dbReference>
<dbReference type="Gene3D" id="1.10.10.10">
    <property type="entry name" value="Winged helix-like DNA-binding domain superfamily/Winged helix DNA-binding domain"/>
    <property type="match status" value="2"/>
</dbReference>
<dbReference type="InterPro" id="IPR011608">
    <property type="entry name" value="PRD"/>
</dbReference>
<organism evidence="6 7">
    <name type="scientific">Virgibacillus necropolis</name>
    <dbReference type="NCBI Taxonomy" id="163877"/>
    <lineage>
        <taxon>Bacteria</taxon>
        <taxon>Bacillati</taxon>
        <taxon>Bacillota</taxon>
        <taxon>Bacilli</taxon>
        <taxon>Bacillales</taxon>
        <taxon>Bacillaceae</taxon>
        <taxon>Virgibacillus</taxon>
    </lineage>
</organism>
<dbReference type="Gene3D" id="3.40.50.2300">
    <property type="match status" value="1"/>
</dbReference>
<dbReference type="InterPro" id="IPR036634">
    <property type="entry name" value="PRD_sf"/>
</dbReference>
<dbReference type="PROSITE" id="PS51094">
    <property type="entry name" value="PTS_EIIA_TYPE_2"/>
    <property type="match status" value="1"/>
</dbReference>
<evidence type="ECO:0000313" key="6">
    <source>
        <dbReference type="EMBL" id="ASN04319.1"/>
    </source>
</evidence>
<keyword evidence="1" id="KW-0808">Transferase</keyword>
<dbReference type="SUPFAM" id="SSF55804">
    <property type="entry name" value="Phoshotransferase/anion transport protein"/>
    <property type="match status" value="1"/>
</dbReference>
<dbReference type="Gene3D" id="3.40.930.10">
    <property type="entry name" value="Mannitol-specific EII, Chain A"/>
    <property type="match status" value="1"/>
</dbReference>
<dbReference type="Pfam" id="PF00874">
    <property type="entry name" value="PRD"/>
    <property type="match status" value="1"/>
</dbReference>
<dbReference type="PANTHER" id="PTHR30185:SF12">
    <property type="entry name" value="TRANSCRIPTIONAL REGULATOR MANR"/>
    <property type="match status" value="1"/>
</dbReference>
<dbReference type="InterPro" id="IPR036388">
    <property type="entry name" value="WH-like_DNA-bd_sf"/>
</dbReference>
<dbReference type="InterPro" id="IPR036390">
    <property type="entry name" value="WH_DNA-bd_sf"/>
</dbReference>
<sequence length="672" mass="78799">MKLKEREMKILEFLLKQGDFVNYKVISNKLNLSSRQVRYDLENLNETLIKSDFNVVKRHHKKGVLIIKKDKLREELEQFKKYTTKTKYKFSRENIQRFILLKLLLNDSPVQVSELQDILFVSRTTVLNHLNDLEGLLFLENLKLEHKQRKGFYVEGGKINKYNLLSQTLINIINVRELYSFILDNDKVFSKEAEIIFFSLLDIEYVHQALLECQKIEKYLDKILNDRMFVLLLTIIMKIIERDNNWFFDTERFENNSFLSEQEKLIQSLLQSSKNELTEQMNEFVDSIMEEVGSSFHIDFFKNGEFVSQLKHHIEMMFNRNKQSVIVKNPVFDQFIADHKELFLATKKACNNAENLLGINIDEQEISFIAIYFASELKKKESEKLRKAKILVICAEGIAISKMIMVQMEKIFEYKKIDTASVHEFNEEKLKEYDLIVTTVEIPDISSAKIVKINNYLQRKDIETLQQFLSLKFMVNDKKNLDKFNLLMKTIRENTSSINNLSKLELDLISILSREETNKVNNTLPKIKFGEEHITINKGKLRWDEGIKLGTSALIDRTYVTPNYENKITHNIRKYGPYMVVAPGVMIAHAGMEDGVIEESMWLTILPYGIRLNDRFDEPITVIFTLAFKNKGTRHLMEKIANLALNKEKMNHIIELSSSEEIYDFVSASIYN</sequence>
<gene>
    <name evidence="6" type="ORF">CFK40_04490</name>
</gene>
<dbReference type="PANTHER" id="PTHR30185">
    <property type="entry name" value="CRYPTIC BETA-GLUCOSIDE BGL OPERON ANTITERMINATOR"/>
    <property type="match status" value="1"/>
</dbReference>
<dbReference type="PROSITE" id="PS51099">
    <property type="entry name" value="PTS_EIIB_TYPE_2"/>
    <property type="match status" value="1"/>
</dbReference>
<feature type="domain" description="PRD" evidence="5">
    <location>
        <begin position="276"/>
        <end position="383"/>
    </location>
</feature>
<evidence type="ECO:0000256" key="1">
    <source>
        <dbReference type="ARBA" id="ARBA00022679"/>
    </source>
</evidence>
<dbReference type="GO" id="GO:0009401">
    <property type="term" value="P:phosphoenolpyruvate-dependent sugar phosphotransferase system"/>
    <property type="evidence" value="ECO:0007669"/>
    <property type="project" value="InterPro"/>
</dbReference>
<dbReference type="InterPro" id="IPR002178">
    <property type="entry name" value="PTS_EIIA_type-2_dom"/>
</dbReference>
<feature type="domain" description="PTS EIIB type-2" evidence="4">
    <location>
        <begin position="388"/>
        <end position="477"/>
    </location>
</feature>
<accession>A0A221M9L4</accession>
<dbReference type="Gene3D" id="1.10.1790.10">
    <property type="entry name" value="PRD domain"/>
    <property type="match status" value="1"/>
</dbReference>
<reference evidence="6 7" key="1">
    <citation type="journal article" date="2003" name="Int. J. Syst. Evol. Microbiol.">
        <title>Virgibacillus carmonensis sp. nov., Virgibacillus necropolis sp. nov. and Virgibacillus picturae sp. nov., three novel species isolated from deteriorated mural paintings, transfer of the species of the genus salibacillus to Virgibacillus, as Virgibacillus marismortui comb. nov. and Virgibacillus salexigens comb. nov., and emended description of the genus Virgibacillus.</title>
        <authorList>
            <person name="Heyrman J."/>
            <person name="Logan N.A."/>
            <person name="Busse H.J."/>
            <person name="Balcaen A."/>
            <person name="Lebbe L."/>
            <person name="Rodriguez-Diaz M."/>
            <person name="Swings J."/>
            <person name="De Vos P."/>
        </authorList>
    </citation>
    <scope>NUCLEOTIDE SEQUENCE [LARGE SCALE GENOMIC DNA]</scope>
    <source>
        <strain evidence="6 7">LMG 19488</strain>
    </source>
</reference>
<dbReference type="GO" id="GO:0008982">
    <property type="term" value="F:protein-N(PI)-phosphohistidine-sugar phosphotransferase activity"/>
    <property type="evidence" value="ECO:0007669"/>
    <property type="project" value="InterPro"/>
</dbReference>
<dbReference type="SUPFAM" id="SSF63520">
    <property type="entry name" value="PTS-regulatory domain, PRD"/>
    <property type="match status" value="1"/>
</dbReference>
<feature type="domain" description="PTS EIIA type-2" evidence="3">
    <location>
        <begin position="527"/>
        <end position="669"/>
    </location>
</feature>
<evidence type="ECO:0000313" key="7">
    <source>
        <dbReference type="Proteomes" id="UP000204391"/>
    </source>
</evidence>
<dbReference type="InterPro" id="IPR013196">
    <property type="entry name" value="HTH_11"/>
</dbReference>
<evidence type="ECO:0000259" key="3">
    <source>
        <dbReference type="PROSITE" id="PS51094"/>
    </source>
</evidence>
<evidence type="ECO:0000259" key="4">
    <source>
        <dbReference type="PROSITE" id="PS51099"/>
    </source>
</evidence>
<dbReference type="InterPro" id="IPR013011">
    <property type="entry name" value="PTS_EIIB_2"/>
</dbReference>
<dbReference type="SUPFAM" id="SSF46785">
    <property type="entry name" value="Winged helix' DNA-binding domain"/>
    <property type="match status" value="2"/>
</dbReference>
<evidence type="ECO:0000256" key="2">
    <source>
        <dbReference type="ARBA" id="ARBA00022737"/>
    </source>
</evidence>
<dbReference type="InterPro" id="IPR013199">
    <property type="entry name" value="HTH_Mga_DNA-bd_dom"/>
</dbReference>
<keyword evidence="7" id="KW-1185">Reference proteome</keyword>
<dbReference type="KEGG" id="vne:CFK40_04490"/>
<dbReference type="SUPFAM" id="SSF52794">
    <property type="entry name" value="PTS system IIB component-like"/>
    <property type="match status" value="1"/>
</dbReference>
<keyword evidence="2" id="KW-0677">Repeat</keyword>
<dbReference type="Pfam" id="PF08280">
    <property type="entry name" value="HTH_Mga"/>
    <property type="match status" value="1"/>
</dbReference>
<dbReference type="InterPro" id="IPR016152">
    <property type="entry name" value="PTrfase/Anion_transptr"/>
</dbReference>
<dbReference type="CDD" id="cd05568">
    <property type="entry name" value="PTS_IIB_bgl_like"/>
    <property type="match status" value="1"/>
</dbReference>
<protein>
    <submittedName>
        <fullName evidence="6">Uncharacterized protein</fullName>
    </submittedName>
</protein>
<dbReference type="GO" id="GO:0006355">
    <property type="term" value="P:regulation of DNA-templated transcription"/>
    <property type="evidence" value="ECO:0007669"/>
    <property type="project" value="InterPro"/>
</dbReference>
<dbReference type="OrthoDB" id="369398at2"/>
<name>A0A221M9L4_9BACI</name>
<dbReference type="InterPro" id="IPR050661">
    <property type="entry name" value="BglG_antiterminators"/>
</dbReference>
<dbReference type="Pfam" id="PF00359">
    <property type="entry name" value="PTS_EIIA_2"/>
    <property type="match status" value="1"/>
</dbReference>
<dbReference type="Pfam" id="PF08279">
    <property type="entry name" value="HTH_11"/>
    <property type="match status" value="1"/>
</dbReference>
<dbReference type="RefSeq" id="WP_089530967.1">
    <property type="nucleotide sequence ID" value="NZ_CP022437.1"/>
</dbReference>
<dbReference type="AlphaFoldDB" id="A0A221M9L4"/>
<dbReference type="EMBL" id="CP022437">
    <property type="protein sequence ID" value="ASN04319.1"/>
    <property type="molecule type" value="Genomic_DNA"/>
</dbReference>